<sequence>MLQIEGLHVAIGETVILRGLDLEVPSGEVHAVMGPNGSGKSTLAHVLTGREPYRVTAGTVRFADLDLLTMAPEDRAAAGVFLAFQQPVELPGVPTIYFLRTALNAQRRARGEDELGLVEFLALLETKRRLAGMDRKLLERAVNDGFSGGERKRHEILQLLLFEPRFIVLDEIDSGLDVDALQVVAKGLAALRTKDRAMLLITHHRRLLEDIVPDRVHVLVRGQIIETGGPELAEEIEEDGYGHLVDAVDVELTAPSGSNR</sequence>
<comment type="similarity">
    <text evidence="1">Belongs to the ABC transporter superfamily. Ycf16 family.</text>
</comment>
<dbReference type="PANTHER" id="PTHR43204">
    <property type="entry name" value="ABC TRANSPORTER I FAMILY MEMBER 6, CHLOROPLASTIC"/>
    <property type="match status" value="1"/>
</dbReference>
<feature type="domain" description="ABC transporter" evidence="4">
    <location>
        <begin position="2"/>
        <end position="246"/>
    </location>
</feature>
<reference evidence="5 6" key="1">
    <citation type="submission" date="2024-09" db="EMBL/GenBank/DDBJ databases">
        <authorList>
            <person name="Sun Q."/>
            <person name="Mori K."/>
        </authorList>
    </citation>
    <scope>NUCLEOTIDE SEQUENCE [LARGE SCALE GENOMIC DNA]</scope>
    <source>
        <strain evidence="5 6">JCM 15389</strain>
    </source>
</reference>
<keyword evidence="6" id="KW-1185">Reference proteome</keyword>
<dbReference type="Pfam" id="PF00005">
    <property type="entry name" value="ABC_tran"/>
    <property type="match status" value="1"/>
</dbReference>
<organism evidence="5 6">
    <name type="scientific">Aciditerrimonas ferrireducens</name>
    <dbReference type="NCBI Taxonomy" id="667306"/>
    <lineage>
        <taxon>Bacteria</taxon>
        <taxon>Bacillati</taxon>
        <taxon>Actinomycetota</taxon>
        <taxon>Acidimicrobiia</taxon>
        <taxon>Acidimicrobiales</taxon>
        <taxon>Acidimicrobiaceae</taxon>
        <taxon>Aciditerrimonas</taxon>
    </lineage>
</organism>
<comment type="caution">
    <text evidence="5">The sequence shown here is derived from an EMBL/GenBank/DDBJ whole genome shotgun (WGS) entry which is preliminary data.</text>
</comment>
<dbReference type="Proteomes" id="UP001589788">
    <property type="component" value="Unassembled WGS sequence"/>
</dbReference>
<dbReference type="InterPro" id="IPR003439">
    <property type="entry name" value="ABC_transporter-like_ATP-bd"/>
</dbReference>
<evidence type="ECO:0000259" key="4">
    <source>
        <dbReference type="PROSITE" id="PS50893"/>
    </source>
</evidence>
<evidence type="ECO:0000313" key="5">
    <source>
        <dbReference type="EMBL" id="MFC0080815.1"/>
    </source>
</evidence>
<dbReference type="SUPFAM" id="SSF52540">
    <property type="entry name" value="P-loop containing nucleoside triphosphate hydrolases"/>
    <property type="match status" value="1"/>
</dbReference>
<dbReference type="PANTHER" id="PTHR43204:SF1">
    <property type="entry name" value="ABC TRANSPORTER I FAMILY MEMBER 6, CHLOROPLASTIC"/>
    <property type="match status" value="1"/>
</dbReference>
<dbReference type="CDD" id="cd03217">
    <property type="entry name" value="ABC_FeS_Assembly"/>
    <property type="match status" value="1"/>
</dbReference>
<keyword evidence="3" id="KW-0067">ATP-binding</keyword>
<keyword evidence="2" id="KW-0547">Nucleotide-binding</keyword>
<name>A0ABV6BZF9_9ACTN</name>
<dbReference type="Gene3D" id="3.40.50.300">
    <property type="entry name" value="P-loop containing nucleotide triphosphate hydrolases"/>
    <property type="match status" value="1"/>
</dbReference>
<dbReference type="RefSeq" id="WP_377787398.1">
    <property type="nucleotide sequence ID" value="NZ_JBHLYQ010000006.1"/>
</dbReference>
<dbReference type="InterPro" id="IPR003593">
    <property type="entry name" value="AAA+_ATPase"/>
</dbReference>
<evidence type="ECO:0000256" key="3">
    <source>
        <dbReference type="ARBA" id="ARBA00022840"/>
    </source>
</evidence>
<dbReference type="NCBIfam" id="TIGR01978">
    <property type="entry name" value="sufC"/>
    <property type="match status" value="1"/>
</dbReference>
<accession>A0ABV6BZF9</accession>
<protein>
    <submittedName>
        <fullName evidence="5">Fe-S cluster assembly ATPase SufC</fullName>
    </submittedName>
</protein>
<dbReference type="SMART" id="SM00382">
    <property type="entry name" value="AAA"/>
    <property type="match status" value="1"/>
</dbReference>
<evidence type="ECO:0000256" key="1">
    <source>
        <dbReference type="ARBA" id="ARBA00006216"/>
    </source>
</evidence>
<dbReference type="PROSITE" id="PS50893">
    <property type="entry name" value="ABC_TRANSPORTER_2"/>
    <property type="match status" value="1"/>
</dbReference>
<evidence type="ECO:0000313" key="6">
    <source>
        <dbReference type="Proteomes" id="UP001589788"/>
    </source>
</evidence>
<evidence type="ECO:0000256" key="2">
    <source>
        <dbReference type="ARBA" id="ARBA00022741"/>
    </source>
</evidence>
<dbReference type="InterPro" id="IPR027417">
    <property type="entry name" value="P-loop_NTPase"/>
</dbReference>
<gene>
    <name evidence="5" type="primary">sufC</name>
    <name evidence="5" type="ORF">ACFFRE_01415</name>
</gene>
<dbReference type="EMBL" id="JBHLYQ010000006">
    <property type="protein sequence ID" value="MFC0080815.1"/>
    <property type="molecule type" value="Genomic_DNA"/>
</dbReference>
<dbReference type="InterPro" id="IPR010230">
    <property type="entry name" value="FeS-cluster_ATPase_SufC"/>
</dbReference>
<proteinExistence type="inferred from homology"/>